<dbReference type="EMBL" id="CP073809">
    <property type="protein sequence ID" value="UTH13288.1"/>
    <property type="molecule type" value="Genomic_DNA"/>
</dbReference>
<evidence type="ECO:0000256" key="1">
    <source>
        <dbReference type="SAM" id="MobiDB-lite"/>
    </source>
</evidence>
<dbReference type="KEGG" id="mequ:KFV11_08435"/>
<dbReference type="SUPFAM" id="SSF51126">
    <property type="entry name" value="Pectin lyase-like"/>
    <property type="match status" value="1"/>
</dbReference>
<name>A0A9Q9F0T0_9STAP</name>
<feature type="compositionally biased region" description="Polar residues" evidence="1">
    <location>
        <begin position="596"/>
        <end position="609"/>
    </location>
</feature>
<dbReference type="AlphaFoldDB" id="A0A9Q9F0T0"/>
<reference evidence="2" key="1">
    <citation type="submission" date="2021-04" db="EMBL/GenBank/DDBJ databases">
        <title>Complete Genome Sequences of Macrococcus spp. from dog and cattle.</title>
        <authorList>
            <person name="Schwendener S."/>
            <person name="Perreten V."/>
        </authorList>
    </citation>
    <scope>NUCLEOTIDE SEQUENCE</scope>
    <source>
        <strain evidence="2">Epi0143-OL</strain>
    </source>
</reference>
<evidence type="ECO:0000313" key="2">
    <source>
        <dbReference type="EMBL" id="UTH13288.1"/>
    </source>
</evidence>
<protein>
    <submittedName>
        <fullName evidence="2">Right-handed parallel beta-helix repeat-containing protein</fullName>
    </submittedName>
</protein>
<accession>A0A9Q9F0T0</accession>
<dbReference type="Proteomes" id="UP001057381">
    <property type="component" value="Chromosome"/>
</dbReference>
<dbReference type="InterPro" id="IPR012334">
    <property type="entry name" value="Pectin_lyas_fold"/>
</dbReference>
<sequence>MDINSIKTKSYYHNYVTIKQADNTSPIELLLCGPDGSLLSTLNESCTITLLDQIDGEIRQKSNSGIKNGELSFVVATDLKANDHYIEVTTASGRKFPSDGNFTVHVTNSLDEAEINIINSMTKDEAYQKITNEFIGDTVDRKFDLLSADKQVDGEVILARKGQPSLSARLNVLAGGIGVTVKDFPRLDGEVDDRNRFQRAADYLESLGGGKLVVPNPNVPYEIIAPSGTTVKNPYRILVGNNIEIVGVGLPLILMKGMSKSYIDSIDDVSSSGRDLFTVFSFLGSVKSSIKGIRFKGEWDGIGDFRFASPRAKAIGFIGVTDCHVDDCHGEYILGNVVNVTMSQSTVDGFYRWSENFSVINSSAYKCLENGFNYMGGTRDARFLNNYSISNGSSGFESATDILTVSGNISRNNKFTGMSFSGTNYVVFGNILSGNTNNGELVGKPAHGIQITGGGFGDISDNIISNNEGYEIKIYPGVTDLNIVSNTLTHSTTSKVNHVVYMAGTATKPIANVLFKDNRIKNSLSTLTFAVILNYVKDSKIKDNVIKSGYGTASIYVQSTCENVDVRDNDTDKGVLLSPQGKALSMYGNVGGDLPKTSQSEAEPTSGTYNRGDIIDNVSKSVGQGQPDRWRCVASGTANNNPWQAQKSYTIDTIVNANGNVYRAANSGSSGTVAPSHTSGTIADNLVNWEYISPHAKFEVSGQVGLYPSTTTTPLFKGQIGQSGTKIAIAVGTSSAADWIQISN</sequence>
<dbReference type="Gene3D" id="2.160.20.10">
    <property type="entry name" value="Single-stranded right-handed beta-helix, Pectin lyase-like"/>
    <property type="match status" value="1"/>
</dbReference>
<organism evidence="2 3">
    <name type="scientific">Macrococcus equipercicus</name>
    <dbReference type="NCBI Taxonomy" id="69967"/>
    <lineage>
        <taxon>Bacteria</taxon>
        <taxon>Bacillati</taxon>
        <taxon>Bacillota</taxon>
        <taxon>Bacilli</taxon>
        <taxon>Bacillales</taxon>
        <taxon>Staphylococcaceae</taxon>
        <taxon>Macrococcus</taxon>
    </lineage>
</organism>
<evidence type="ECO:0000313" key="3">
    <source>
        <dbReference type="Proteomes" id="UP001057381"/>
    </source>
</evidence>
<feature type="region of interest" description="Disordered" evidence="1">
    <location>
        <begin position="591"/>
        <end position="623"/>
    </location>
</feature>
<dbReference type="InterPro" id="IPR011050">
    <property type="entry name" value="Pectin_lyase_fold/virulence"/>
</dbReference>
<proteinExistence type="predicted"/>
<gene>
    <name evidence="2" type="ORF">KFV11_08435</name>
</gene>
<dbReference type="RefSeq" id="WP_254249705.1">
    <property type="nucleotide sequence ID" value="NZ_CP073809.1"/>
</dbReference>